<accession>A0ACC1HDB7</accession>
<proteinExistence type="predicted"/>
<protein>
    <submittedName>
        <fullName evidence="1">Uncharacterized protein</fullName>
    </submittedName>
</protein>
<evidence type="ECO:0000313" key="1">
    <source>
        <dbReference type="EMBL" id="KAJ1673375.1"/>
    </source>
</evidence>
<feature type="non-terminal residue" evidence="1">
    <location>
        <position position="443"/>
    </location>
</feature>
<name>A0ACC1HDB7_9FUNG</name>
<keyword evidence="2" id="KW-1185">Reference proteome</keyword>
<comment type="caution">
    <text evidence="1">The sequence shown here is derived from an EMBL/GenBank/DDBJ whole genome shotgun (WGS) entry which is preliminary data.</text>
</comment>
<sequence>MGCVLNHVAVTNKGDGKCRLDENEWLNALVGRIFVSIHQTTTLHQYFITKIQTKFERLKRPPFLETITVADLHVGDNVPVISNPRLLSLAMGGELEIEMEIEYQGGFSAELQTQFKLGGIRVPIALAVDLNYLKGKLLVLIQKAPTNRIWVGFYEMPKLELRIEPIIMQRQVKYLMVVQAIESQVYEAIRTSIVLPNMDDTVFFKGFEFGGIFEGDYPENPSEPIKSDPRIGQRLQQRHKRRAELEKGGGGSNCDKESGKCGSRASIYSTVSSDGPIPSPKIRPQRRGGKSRNESDSTSVSTSGRASKPSLMERWNKFWNRSSSSTVTSPEREAKGAAQPPCSAPQPTSAVDAGRQSNISEPMMVRLDEFPSDMASDDGDDDDDDDHGGGGGSGGCDDEKSHGGSSECEGNGDNTLGSEANGATDTLAQYQVGHDVAESPTEG</sequence>
<gene>
    <name evidence="1" type="ORF">EV182_005364</name>
</gene>
<evidence type="ECO:0000313" key="2">
    <source>
        <dbReference type="Proteomes" id="UP001145114"/>
    </source>
</evidence>
<dbReference type="Proteomes" id="UP001145114">
    <property type="component" value="Unassembled WGS sequence"/>
</dbReference>
<dbReference type="EMBL" id="JAMZIH010007026">
    <property type="protein sequence ID" value="KAJ1673375.1"/>
    <property type="molecule type" value="Genomic_DNA"/>
</dbReference>
<reference evidence="1" key="1">
    <citation type="submission" date="2022-06" db="EMBL/GenBank/DDBJ databases">
        <title>Phylogenomic reconstructions and comparative analyses of Kickxellomycotina fungi.</title>
        <authorList>
            <person name="Reynolds N.K."/>
            <person name="Stajich J.E."/>
            <person name="Barry K."/>
            <person name="Grigoriev I.V."/>
            <person name="Crous P."/>
            <person name="Smith M.E."/>
        </authorList>
    </citation>
    <scope>NUCLEOTIDE SEQUENCE</scope>
    <source>
        <strain evidence="1">RSA 2271</strain>
    </source>
</reference>
<organism evidence="1 2">
    <name type="scientific">Spiromyces aspiralis</name>
    <dbReference type="NCBI Taxonomy" id="68401"/>
    <lineage>
        <taxon>Eukaryota</taxon>
        <taxon>Fungi</taxon>
        <taxon>Fungi incertae sedis</taxon>
        <taxon>Zoopagomycota</taxon>
        <taxon>Kickxellomycotina</taxon>
        <taxon>Kickxellomycetes</taxon>
        <taxon>Kickxellales</taxon>
        <taxon>Kickxellaceae</taxon>
        <taxon>Spiromyces</taxon>
    </lineage>
</organism>